<feature type="transmembrane region" description="Helical" evidence="8">
    <location>
        <begin position="277"/>
        <end position="296"/>
    </location>
</feature>
<dbReference type="InterPro" id="IPR050171">
    <property type="entry name" value="MFS_Transporters"/>
</dbReference>
<comment type="caution">
    <text evidence="10">The sequence shown here is derived from an EMBL/GenBank/DDBJ whole genome shotgun (WGS) entry which is preliminary data.</text>
</comment>
<keyword evidence="3" id="KW-1003">Cell membrane</keyword>
<reference evidence="10 11" key="1">
    <citation type="submission" date="2018-03" db="EMBL/GenBank/DDBJ databases">
        <title>Defining the species Micromonospora saelicesensis and Micromonospora noduli under the framework of genomics.</title>
        <authorList>
            <person name="Riesco R."/>
            <person name="Trujillo M.E."/>
        </authorList>
    </citation>
    <scope>NUCLEOTIDE SEQUENCE [LARGE SCALE GENOMIC DNA]</scope>
    <source>
        <strain evidence="10 11">PSN13</strain>
    </source>
</reference>
<accession>A0A328NDT7</accession>
<protein>
    <submittedName>
        <fullName evidence="10">Monosaccharide-sensing protein</fullName>
    </submittedName>
</protein>
<evidence type="ECO:0000256" key="4">
    <source>
        <dbReference type="ARBA" id="ARBA00022692"/>
    </source>
</evidence>
<dbReference type="InterPro" id="IPR011701">
    <property type="entry name" value="MFS"/>
</dbReference>
<name>A0A328NDT7_9ACTN</name>
<dbReference type="InterPro" id="IPR036259">
    <property type="entry name" value="MFS_trans_sf"/>
</dbReference>
<feature type="transmembrane region" description="Helical" evidence="8">
    <location>
        <begin position="397"/>
        <end position="416"/>
    </location>
</feature>
<dbReference type="GO" id="GO:0005886">
    <property type="term" value="C:plasma membrane"/>
    <property type="evidence" value="ECO:0007669"/>
    <property type="project" value="UniProtKB-SubCell"/>
</dbReference>
<dbReference type="PROSITE" id="PS50850">
    <property type="entry name" value="MFS"/>
    <property type="match status" value="1"/>
</dbReference>
<keyword evidence="2" id="KW-0813">Transport</keyword>
<feature type="transmembrane region" description="Helical" evidence="8">
    <location>
        <begin position="36"/>
        <end position="57"/>
    </location>
</feature>
<evidence type="ECO:0000256" key="8">
    <source>
        <dbReference type="SAM" id="Phobius"/>
    </source>
</evidence>
<keyword evidence="6 8" id="KW-0472">Membrane</keyword>
<dbReference type="Gene3D" id="1.20.1250.20">
    <property type="entry name" value="MFS general substrate transporter like domains"/>
    <property type="match status" value="1"/>
</dbReference>
<dbReference type="PANTHER" id="PTHR23517:SF13">
    <property type="entry name" value="MAJOR FACILITATOR SUPERFAMILY MFS_1"/>
    <property type="match status" value="1"/>
</dbReference>
<feature type="region of interest" description="Disordered" evidence="7">
    <location>
        <begin position="1"/>
        <end position="31"/>
    </location>
</feature>
<dbReference type="Pfam" id="PF07690">
    <property type="entry name" value="MFS_1"/>
    <property type="match status" value="1"/>
</dbReference>
<evidence type="ECO:0000256" key="7">
    <source>
        <dbReference type="SAM" id="MobiDB-lite"/>
    </source>
</evidence>
<feature type="transmembrane region" description="Helical" evidence="8">
    <location>
        <begin position="168"/>
        <end position="189"/>
    </location>
</feature>
<comment type="subcellular location">
    <subcellularLocation>
        <location evidence="1">Cell membrane</location>
        <topology evidence="1">Multi-pass membrane protein</topology>
    </subcellularLocation>
</comment>
<evidence type="ECO:0000259" key="9">
    <source>
        <dbReference type="PROSITE" id="PS50850"/>
    </source>
</evidence>
<feature type="transmembrane region" description="Helical" evidence="8">
    <location>
        <begin position="240"/>
        <end position="271"/>
    </location>
</feature>
<evidence type="ECO:0000256" key="5">
    <source>
        <dbReference type="ARBA" id="ARBA00022989"/>
    </source>
</evidence>
<evidence type="ECO:0000313" key="11">
    <source>
        <dbReference type="Proteomes" id="UP000249419"/>
    </source>
</evidence>
<feature type="compositionally biased region" description="Low complexity" evidence="7">
    <location>
        <begin position="11"/>
        <end position="20"/>
    </location>
</feature>
<evidence type="ECO:0000256" key="3">
    <source>
        <dbReference type="ARBA" id="ARBA00022475"/>
    </source>
</evidence>
<feature type="transmembrane region" description="Helical" evidence="8">
    <location>
        <begin position="366"/>
        <end position="391"/>
    </location>
</feature>
<keyword evidence="5 8" id="KW-1133">Transmembrane helix</keyword>
<feature type="transmembrane region" description="Helical" evidence="8">
    <location>
        <begin position="101"/>
        <end position="118"/>
    </location>
</feature>
<feature type="domain" description="Major facilitator superfamily (MFS) profile" evidence="9">
    <location>
        <begin position="34"/>
        <end position="422"/>
    </location>
</feature>
<dbReference type="SUPFAM" id="SSF103473">
    <property type="entry name" value="MFS general substrate transporter"/>
    <property type="match status" value="1"/>
</dbReference>
<feature type="transmembrane region" description="Helical" evidence="8">
    <location>
        <begin position="308"/>
        <end position="327"/>
    </location>
</feature>
<dbReference type="EMBL" id="PYAG01000039">
    <property type="protein sequence ID" value="RAO27700.1"/>
    <property type="molecule type" value="Genomic_DNA"/>
</dbReference>
<organism evidence="10 11">
    <name type="scientific">Micromonospora saelicesensis</name>
    <dbReference type="NCBI Taxonomy" id="285676"/>
    <lineage>
        <taxon>Bacteria</taxon>
        <taxon>Bacillati</taxon>
        <taxon>Actinomycetota</taxon>
        <taxon>Actinomycetes</taxon>
        <taxon>Micromonosporales</taxon>
        <taxon>Micromonosporaceae</taxon>
        <taxon>Micromonospora</taxon>
    </lineage>
</organism>
<dbReference type="AlphaFoldDB" id="A0A328NDT7"/>
<feature type="transmembrane region" description="Helical" evidence="8">
    <location>
        <begin position="124"/>
        <end position="147"/>
    </location>
</feature>
<dbReference type="GO" id="GO:0022857">
    <property type="term" value="F:transmembrane transporter activity"/>
    <property type="evidence" value="ECO:0007669"/>
    <property type="project" value="InterPro"/>
</dbReference>
<dbReference type="Proteomes" id="UP000249419">
    <property type="component" value="Unassembled WGS sequence"/>
</dbReference>
<evidence type="ECO:0000313" key="10">
    <source>
        <dbReference type="EMBL" id="RAO27700.1"/>
    </source>
</evidence>
<dbReference type="InterPro" id="IPR020846">
    <property type="entry name" value="MFS_dom"/>
</dbReference>
<sequence length="430" mass="43836">MLGWGNSGVMSLSTLTPRPTTSDRSDGSSRRHGRGFWAIALAFLTAMAFCTVPAPLYPLYMARDGFSTFMGTIVFAVYAVGVVISLLLAGHVSDWVGRKKILIPALALELVAAALFLGDPSLPVLLVARLVSGLGIGLITATATAYLQELHAAHRPGSSRQRFEMVSTAANIGGLGVGALVAGVLAQYVDAPLRTPYLVFAVLLTVSIVAVALSPETVEERLVKPIYRPQRISADHGDRAGYLAAAAAGFASFAVFGLFTSVAPGFVAGALHLPSRALAGTIVFAVFGGAAVAQTLTSRLAAPAKVRLGLLAQAVGVPVLLVGMHTASLSVFLVGGVVAGIGAGVLFKAAVGAVAAMAAPAQRGEALAGLFLIGYLGMILPSVGIGVATQAVTAGTAMNWFTGLLLVMLAGVAALFRHSAAAHAPMSRTA</sequence>
<keyword evidence="4 8" id="KW-0812">Transmembrane</keyword>
<feature type="transmembrane region" description="Helical" evidence="8">
    <location>
        <begin position="69"/>
        <end position="89"/>
    </location>
</feature>
<evidence type="ECO:0000256" key="2">
    <source>
        <dbReference type="ARBA" id="ARBA00022448"/>
    </source>
</evidence>
<feature type="transmembrane region" description="Helical" evidence="8">
    <location>
        <begin position="195"/>
        <end position="214"/>
    </location>
</feature>
<feature type="transmembrane region" description="Helical" evidence="8">
    <location>
        <begin position="333"/>
        <end position="359"/>
    </location>
</feature>
<gene>
    <name evidence="10" type="ORF">PSN13_05588</name>
</gene>
<evidence type="ECO:0000256" key="6">
    <source>
        <dbReference type="ARBA" id="ARBA00023136"/>
    </source>
</evidence>
<dbReference type="PANTHER" id="PTHR23517">
    <property type="entry name" value="RESISTANCE PROTEIN MDTM, PUTATIVE-RELATED-RELATED"/>
    <property type="match status" value="1"/>
</dbReference>
<proteinExistence type="predicted"/>
<evidence type="ECO:0000256" key="1">
    <source>
        <dbReference type="ARBA" id="ARBA00004651"/>
    </source>
</evidence>